<gene>
    <name evidence="3" type="ORF">TRUGW13939_09603</name>
</gene>
<dbReference type="PANTHER" id="PTHR46082">
    <property type="entry name" value="ATP/GTP-BINDING PROTEIN-RELATED"/>
    <property type="match status" value="1"/>
</dbReference>
<organism evidence="3 4">
    <name type="scientific">Talaromyces rugulosus</name>
    <name type="common">Penicillium rugulosum</name>
    <dbReference type="NCBI Taxonomy" id="121627"/>
    <lineage>
        <taxon>Eukaryota</taxon>
        <taxon>Fungi</taxon>
        <taxon>Dikarya</taxon>
        <taxon>Ascomycota</taxon>
        <taxon>Pezizomycotina</taxon>
        <taxon>Eurotiomycetes</taxon>
        <taxon>Eurotiomycetidae</taxon>
        <taxon>Eurotiales</taxon>
        <taxon>Trichocomaceae</taxon>
        <taxon>Talaromyces</taxon>
        <taxon>Talaromyces sect. Islandici</taxon>
    </lineage>
</organism>
<dbReference type="AlphaFoldDB" id="A0A7H8R7S5"/>
<protein>
    <submittedName>
        <fullName evidence="3">Uncharacterized protein</fullName>
    </submittedName>
</protein>
<dbReference type="InterPro" id="IPR053137">
    <property type="entry name" value="NLR-like"/>
</dbReference>
<evidence type="ECO:0000313" key="3">
    <source>
        <dbReference type="EMBL" id="QKX62442.1"/>
    </source>
</evidence>
<feature type="domain" description="Nucleoside phosphorylase" evidence="1">
    <location>
        <begin position="543"/>
        <end position="685"/>
    </location>
</feature>
<dbReference type="InterPro" id="IPR056002">
    <property type="entry name" value="DUF7580"/>
</dbReference>
<evidence type="ECO:0000259" key="2">
    <source>
        <dbReference type="Pfam" id="PF24476"/>
    </source>
</evidence>
<dbReference type="KEGG" id="trg:TRUGW13939_09603"/>
<dbReference type="Proteomes" id="UP000509510">
    <property type="component" value="Chromosome V"/>
</dbReference>
<dbReference type="Pfam" id="PF01048">
    <property type="entry name" value="PNP_UDP_1"/>
    <property type="match status" value="1"/>
</dbReference>
<sequence>MSSEVEDIPELCWEVLPWVSNQAILLGLETQDNRFAQLGCELFILNQQISSTGQRELNPKLIKIVELVNKACSVLRENHVRENRRLGALWNILECKNSNTPAEKILIRDIRRSLLRFVQRNPEYFSLMRFISDYVRAIDPEDAQSDEQMGPSNEDIKYPTQVSNTLYTQLRMYSSCSCSTQHLECARLRLGLEHDDQENTGIPFEFAFAVSPKYCTTDREFRWKQAKISVARRNERPRKKQVSFVAQYSRPSPEKQINSSLTDGLRKVEVGEFCRLIGSETNKQVYFHIHNNIMKVDDTVQRNLFRDFLPQAGMPLAEWLDQTIHLSNRVKVTLAYTIARSVWQYYNSFWMVKPWTHENIQILKEKISDGNHVRPHPYFTTKLQQYKGEVLDYCIADDLFHMYPNILALGVVLVEIAAKESFKPDSSHYLWNETTINDYYEWAWMTANRSDLGNTIGAAYKAVVNNCLDAELFRDGSFHSPNTEKDLETRQSLLYEKIVLPLRQLYLAYKDDWEIQEIPTAETGISSQKHTHNSKPTHRSQFTVAIFCALPLEADAVRELFDEIWGEGENYGKAARDANTYTFGKILHHNVVLVHMVGIGKGAASQASSSILSSYPEIKLGLVVGICGGVPSYSEGNVDIILGDVVISDGIVQYDFGRQFPDTFSTREGVVSRPPPSIRTMLAKLKGVQVQERVETTISKNLKSLQDKSVPNKKAFYPGTDKDELYKSTYQHKHQEPAACNICGACEGGGRGASPVCEEARTMTCQQLGCRKYSLIPRRRLQEASAESCVPNPKIHIGPFGSGDRVMKSGQHRDEIAAQHNLIAFEMEASGVWDNLPCLVIKGVCDYADSHKNKHWQHYAAVTAAICMKAILGEWVVGG</sequence>
<dbReference type="GO" id="GO:0009116">
    <property type="term" value="P:nucleoside metabolic process"/>
    <property type="evidence" value="ECO:0007669"/>
    <property type="project" value="InterPro"/>
</dbReference>
<dbReference type="InterPro" id="IPR000845">
    <property type="entry name" value="Nucleoside_phosphorylase_d"/>
</dbReference>
<dbReference type="RefSeq" id="XP_035348616.1">
    <property type="nucleotide sequence ID" value="XM_035492723.1"/>
</dbReference>
<reference evidence="4" key="1">
    <citation type="submission" date="2020-06" db="EMBL/GenBank/DDBJ databases">
        <title>A chromosome-scale genome assembly of Talaromyces rugulosus W13939.</title>
        <authorList>
            <person name="Wang B."/>
            <person name="Guo L."/>
            <person name="Ye K."/>
            <person name="Wang L."/>
        </authorList>
    </citation>
    <scope>NUCLEOTIDE SEQUENCE [LARGE SCALE GENOMIC DNA]</scope>
    <source>
        <strain evidence="4">W13939</strain>
    </source>
</reference>
<evidence type="ECO:0000259" key="1">
    <source>
        <dbReference type="Pfam" id="PF01048"/>
    </source>
</evidence>
<dbReference type="InterPro" id="IPR035994">
    <property type="entry name" value="Nucleoside_phosphorylase_sf"/>
</dbReference>
<name>A0A7H8R7S5_TALRU</name>
<proteinExistence type="predicted"/>
<dbReference type="OrthoDB" id="20872at2759"/>
<accession>A0A7H8R7S5</accession>
<dbReference type="EMBL" id="CP055902">
    <property type="protein sequence ID" value="QKX62442.1"/>
    <property type="molecule type" value="Genomic_DNA"/>
</dbReference>
<dbReference type="PANTHER" id="PTHR46082:SF6">
    <property type="entry name" value="AAA+ ATPASE DOMAIN-CONTAINING PROTEIN-RELATED"/>
    <property type="match status" value="1"/>
</dbReference>
<dbReference type="GO" id="GO:0003824">
    <property type="term" value="F:catalytic activity"/>
    <property type="evidence" value="ECO:0007669"/>
    <property type="project" value="InterPro"/>
</dbReference>
<evidence type="ECO:0000313" key="4">
    <source>
        <dbReference type="Proteomes" id="UP000509510"/>
    </source>
</evidence>
<keyword evidence="4" id="KW-1185">Reference proteome</keyword>
<dbReference type="GeneID" id="55997086"/>
<dbReference type="Pfam" id="PF24476">
    <property type="entry name" value="DUF7580"/>
    <property type="match status" value="1"/>
</dbReference>
<dbReference type="SUPFAM" id="SSF53167">
    <property type="entry name" value="Purine and uridine phosphorylases"/>
    <property type="match status" value="1"/>
</dbReference>
<dbReference type="Gene3D" id="3.40.50.1580">
    <property type="entry name" value="Nucleoside phosphorylase domain"/>
    <property type="match status" value="1"/>
</dbReference>
<feature type="domain" description="DUF7580" evidence="2">
    <location>
        <begin position="162"/>
        <end position="504"/>
    </location>
</feature>